<organism evidence="2 3">
    <name type="scientific">Bacteroides ovatus</name>
    <dbReference type="NCBI Taxonomy" id="28116"/>
    <lineage>
        <taxon>Bacteria</taxon>
        <taxon>Pseudomonadati</taxon>
        <taxon>Bacteroidota</taxon>
        <taxon>Bacteroidia</taxon>
        <taxon>Bacteroidales</taxon>
        <taxon>Bacteroidaceae</taxon>
        <taxon>Bacteroides</taxon>
    </lineage>
</organism>
<evidence type="ECO:0000313" key="2">
    <source>
        <dbReference type="EMBL" id="QDM12909.1"/>
    </source>
</evidence>
<accession>A0AAP9DQ82</accession>
<dbReference type="Proteomes" id="UP000318823">
    <property type="component" value="Plasmid unnamed1"/>
</dbReference>
<feature type="domain" description="DUF4113" evidence="1">
    <location>
        <begin position="5"/>
        <end position="23"/>
    </location>
</feature>
<dbReference type="AlphaFoldDB" id="A0AAP9DQ82"/>
<dbReference type="EMBL" id="CP041396">
    <property type="protein sequence ID" value="QDM12909.1"/>
    <property type="molecule type" value="Genomic_DNA"/>
</dbReference>
<keyword evidence="2" id="KW-0614">Plasmid</keyword>
<evidence type="ECO:0000259" key="1">
    <source>
        <dbReference type="Pfam" id="PF13438"/>
    </source>
</evidence>
<evidence type="ECO:0000313" key="3">
    <source>
        <dbReference type="Proteomes" id="UP000318823"/>
    </source>
</evidence>
<gene>
    <name evidence="2" type="ORF">DYI28_29355</name>
</gene>
<dbReference type="RefSeq" id="WP_143255166.1">
    <property type="nucleotide sequence ID" value="NZ_CP041396.1"/>
</dbReference>
<protein>
    <submittedName>
        <fullName evidence="2">DUF4113 domain-containing protein</fullName>
    </submittedName>
</protein>
<dbReference type="Pfam" id="PF13438">
    <property type="entry name" value="DUF4113"/>
    <property type="match status" value="1"/>
</dbReference>
<reference evidence="3" key="1">
    <citation type="journal article" date="2018" name="J. Anim. Genet.">
        <title>Acquired interbacterial defense systems protect against interspecies antagonism in the human gut microbiome.</title>
        <authorList>
            <person name="Ross B.D."/>
            <person name="Verster A.J."/>
            <person name="Radey M.C."/>
            <person name="Schmidtke D.T."/>
            <person name="Pope C.E."/>
            <person name="Hoffman L.R."/>
            <person name="Hajjar A."/>
            <person name="Peterson S.B."/>
            <person name="Borenstein E."/>
            <person name="Mougous J."/>
        </authorList>
    </citation>
    <scope>NUCLEOTIDE SEQUENCE [LARGE SCALE GENOMIC DNA]</scope>
    <source>
        <strain evidence="3">3725 D1 iv</strain>
        <plasmid evidence="3">unnamed1</plasmid>
    </source>
</reference>
<name>A0AAP9DQ82_BACOV</name>
<proteinExistence type="predicted"/>
<geneLocation type="plasmid" evidence="2 3">
    <name>unnamed1</name>
</geneLocation>
<dbReference type="InterPro" id="IPR025188">
    <property type="entry name" value="DUF4113"/>
</dbReference>
<sequence>MTSSKLRQEHLSPCYTTQLSNVLKNDC</sequence>